<feature type="transmembrane region" description="Helical" evidence="1">
    <location>
        <begin position="132"/>
        <end position="149"/>
    </location>
</feature>
<feature type="transmembrane region" description="Helical" evidence="1">
    <location>
        <begin position="101"/>
        <end position="120"/>
    </location>
</feature>
<feature type="transmembrane region" description="Helical" evidence="1">
    <location>
        <begin position="264"/>
        <end position="283"/>
    </location>
</feature>
<evidence type="ECO:0000256" key="1">
    <source>
        <dbReference type="SAM" id="Phobius"/>
    </source>
</evidence>
<proteinExistence type="predicted"/>
<accession>A0A1Y1V4P3</accession>
<sequence>MSIIIRLYCVVTYIMAAPGPKYLLVCLPMYSIVALTPLIISIFIKKSVTEKYVIYYTTFIIDILFFVIIVFIQSRLYATLNMLSTGSGNTDKFPIFNKKNWIERFTLLTLLLIVIPVVFIPSYSFSITIHNIIYTIICGIIVISSGYIYNSVNSVLTINHALNLISPFFGCIWRLLHLPLHLGLTLIGVSLSIIVKNIYVYRNYPNNTFDETLSPKLPSSYYSGLEIFYTSDKFKSQSTSEEVHSRNNNINLGKAVHSIDEIKALLAVAFLLTFISVFLMKFLHRYTSSTIIDNSSNENNSYENIKKTNISASTKSINTNNSTENQNVIKSSIDFNNDEANGESNSKVTTNSETNIESAINNNMNRKNLLKMDSKASINSEQLKLRKENFYRLKKDSLKNSIMDLANNKSFANPKAQNIIDKCSNEKIANNISEMNNNAVITTYINSSLTIHSFFIFLFQISLILLFLIFNYIKIPVTVLLILTLIIVEIELLSEIFLPRILKITNKRKNIKILPAEKVNDLMRSESSLNNI</sequence>
<gene>
    <name evidence="2" type="ORF">BCR36DRAFT_372200</name>
</gene>
<organism evidence="2 3">
    <name type="scientific">Piromyces finnis</name>
    <dbReference type="NCBI Taxonomy" id="1754191"/>
    <lineage>
        <taxon>Eukaryota</taxon>
        <taxon>Fungi</taxon>
        <taxon>Fungi incertae sedis</taxon>
        <taxon>Chytridiomycota</taxon>
        <taxon>Chytridiomycota incertae sedis</taxon>
        <taxon>Neocallimastigomycetes</taxon>
        <taxon>Neocallimastigales</taxon>
        <taxon>Neocallimastigaceae</taxon>
        <taxon>Piromyces</taxon>
    </lineage>
</organism>
<feature type="transmembrane region" description="Helical" evidence="1">
    <location>
        <begin position="22"/>
        <end position="44"/>
    </location>
</feature>
<comment type="caution">
    <text evidence="2">The sequence shown here is derived from an EMBL/GenBank/DDBJ whole genome shotgun (WGS) entry which is preliminary data.</text>
</comment>
<feature type="transmembrane region" description="Helical" evidence="1">
    <location>
        <begin position="479"/>
        <end position="502"/>
    </location>
</feature>
<keyword evidence="1" id="KW-1133">Transmembrane helix</keyword>
<name>A0A1Y1V4P3_9FUNG</name>
<reference evidence="2 3" key="2">
    <citation type="submission" date="2016-08" db="EMBL/GenBank/DDBJ databases">
        <title>Pervasive Adenine N6-methylation of Active Genes in Fungi.</title>
        <authorList>
            <consortium name="DOE Joint Genome Institute"/>
            <person name="Mondo S.J."/>
            <person name="Dannebaum R.O."/>
            <person name="Kuo R.C."/>
            <person name="Labutti K."/>
            <person name="Haridas S."/>
            <person name="Kuo A."/>
            <person name="Salamov A."/>
            <person name="Ahrendt S.R."/>
            <person name="Lipzen A."/>
            <person name="Sullivan W."/>
            <person name="Andreopoulos W.B."/>
            <person name="Clum A."/>
            <person name="Lindquist E."/>
            <person name="Daum C."/>
            <person name="Ramamoorthy G.K."/>
            <person name="Gryganskyi A."/>
            <person name="Culley D."/>
            <person name="Magnuson J.K."/>
            <person name="James T.Y."/>
            <person name="O'Malley M.A."/>
            <person name="Stajich J.E."/>
            <person name="Spatafora J.W."/>
            <person name="Visel A."/>
            <person name="Grigoriev I.V."/>
        </authorList>
    </citation>
    <scope>NUCLEOTIDE SEQUENCE [LARGE SCALE GENOMIC DNA]</scope>
    <source>
        <strain evidence="3">finn</strain>
    </source>
</reference>
<keyword evidence="1" id="KW-0812">Transmembrane</keyword>
<protein>
    <submittedName>
        <fullName evidence="2">Uncharacterized protein</fullName>
    </submittedName>
</protein>
<keyword evidence="1" id="KW-0472">Membrane</keyword>
<dbReference type="AlphaFoldDB" id="A0A1Y1V4P3"/>
<dbReference type="EMBL" id="MCFH01000035">
    <property type="protein sequence ID" value="ORX46373.1"/>
    <property type="molecule type" value="Genomic_DNA"/>
</dbReference>
<evidence type="ECO:0000313" key="3">
    <source>
        <dbReference type="Proteomes" id="UP000193719"/>
    </source>
</evidence>
<feature type="transmembrane region" description="Helical" evidence="1">
    <location>
        <begin position="183"/>
        <end position="201"/>
    </location>
</feature>
<evidence type="ECO:0000313" key="2">
    <source>
        <dbReference type="EMBL" id="ORX46373.1"/>
    </source>
</evidence>
<keyword evidence="3" id="KW-1185">Reference proteome</keyword>
<dbReference type="OrthoDB" id="2152512at2759"/>
<dbReference type="Proteomes" id="UP000193719">
    <property type="component" value="Unassembled WGS sequence"/>
</dbReference>
<feature type="transmembrane region" description="Helical" evidence="1">
    <location>
        <begin position="454"/>
        <end position="473"/>
    </location>
</feature>
<feature type="transmembrane region" description="Helical" evidence="1">
    <location>
        <begin position="53"/>
        <end position="72"/>
    </location>
</feature>
<reference evidence="2 3" key="1">
    <citation type="submission" date="2016-08" db="EMBL/GenBank/DDBJ databases">
        <title>Genomes of anaerobic fungi encode conserved fungal cellulosomes for biomass hydrolysis.</title>
        <authorList>
            <consortium name="DOE Joint Genome Institute"/>
            <person name="Haitjema C.H."/>
            <person name="Gilmore S.P."/>
            <person name="Henske J.K."/>
            <person name="Solomon K.V."/>
            <person name="De Groot R."/>
            <person name="Kuo A."/>
            <person name="Mondo S.J."/>
            <person name="Salamov A.A."/>
            <person name="Labutti K."/>
            <person name="Zhao Z."/>
            <person name="Chiniquy J."/>
            <person name="Barry K."/>
            <person name="Brewer H.M."/>
            <person name="Purvine S.O."/>
            <person name="Wright A.T."/>
            <person name="Boxma B."/>
            <person name="Van Alen T."/>
            <person name="Hackstein J.H."/>
            <person name="Baker S.E."/>
            <person name="Grigoriev I.V."/>
            <person name="O'Malley M.A."/>
        </authorList>
    </citation>
    <scope>NUCLEOTIDE SEQUENCE [LARGE SCALE GENOMIC DNA]</scope>
    <source>
        <strain evidence="3">finn</strain>
    </source>
</reference>